<gene>
    <name evidence="1" type="ORF">MA16_Dca015662</name>
</gene>
<keyword evidence="2" id="KW-1185">Reference proteome</keyword>
<evidence type="ECO:0000313" key="1">
    <source>
        <dbReference type="EMBL" id="PKU81187.1"/>
    </source>
</evidence>
<protein>
    <submittedName>
        <fullName evidence="1">Uncharacterized protein</fullName>
    </submittedName>
</protein>
<reference evidence="1 2" key="2">
    <citation type="journal article" date="2017" name="Nature">
        <title>The Apostasia genome and the evolution of orchids.</title>
        <authorList>
            <person name="Zhang G.Q."/>
            <person name="Liu K.W."/>
            <person name="Li Z."/>
            <person name="Lohaus R."/>
            <person name="Hsiao Y.Y."/>
            <person name="Niu S.C."/>
            <person name="Wang J.Y."/>
            <person name="Lin Y.C."/>
            <person name="Xu Q."/>
            <person name="Chen L.J."/>
            <person name="Yoshida K."/>
            <person name="Fujiwara S."/>
            <person name="Wang Z.W."/>
            <person name="Zhang Y.Q."/>
            <person name="Mitsuda N."/>
            <person name="Wang M."/>
            <person name="Liu G.H."/>
            <person name="Pecoraro L."/>
            <person name="Huang H.X."/>
            <person name="Xiao X.J."/>
            <person name="Lin M."/>
            <person name="Wu X.Y."/>
            <person name="Wu W.L."/>
            <person name="Chen Y.Y."/>
            <person name="Chang S.B."/>
            <person name="Sakamoto S."/>
            <person name="Ohme-Takagi M."/>
            <person name="Yagi M."/>
            <person name="Zeng S.J."/>
            <person name="Shen C.Y."/>
            <person name="Yeh C.M."/>
            <person name="Luo Y.B."/>
            <person name="Tsai W.C."/>
            <person name="Van de Peer Y."/>
            <person name="Liu Z.J."/>
        </authorList>
    </citation>
    <scope>NUCLEOTIDE SEQUENCE [LARGE SCALE GENOMIC DNA]</scope>
    <source>
        <tissue evidence="1">The whole plant</tissue>
    </source>
</reference>
<evidence type="ECO:0000313" key="2">
    <source>
        <dbReference type="Proteomes" id="UP000233837"/>
    </source>
</evidence>
<reference evidence="1 2" key="1">
    <citation type="journal article" date="2016" name="Sci. Rep.">
        <title>The Dendrobium catenatum Lindl. genome sequence provides insights into polysaccharide synthase, floral development and adaptive evolution.</title>
        <authorList>
            <person name="Zhang G.Q."/>
            <person name="Xu Q."/>
            <person name="Bian C."/>
            <person name="Tsai W.C."/>
            <person name="Yeh C.M."/>
            <person name="Liu K.W."/>
            <person name="Yoshida K."/>
            <person name="Zhang L.S."/>
            <person name="Chang S.B."/>
            <person name="Chen F."/>
            <person name="Shi Y."/>
            <person name="Su Y.Y."/>
            <person name="Zhang Y.Q."/>
            <person name="Chen L.J."/>
            <person name="Yin Y."/>
            <person name="Lin M."/>
            <person name="Huang H."/>
            <person name="Deng H."/>
            <person name="Wang Z.W."/>
            <person name="Zhu S.L."/>
            <person name="Zhao X."/>
            <person name="Deng C."/>
            <person name="Niu S.C."/>
            <person name="Huang J."/>
            <person name="Wang M."/>
            <person name="Liu G.H."/>
            <person name="Yang H.J."/>
            <person name="Xiao X.J."/>
            <person name="Hsiao Y.Y."/>
            <person name="Wu W.L."/>
            <person name="Chen Y.Y."/>
            <person name="Mitsuda N."/>
            <person name="Ohme-Takagi M."/>
            <person name="Luo Y.B."/>
            <person name="Van de Peer Y."/>
            <person name="Liu Z.J."/>
        </authorList>
    </citation>
    <scope>NUCLEOTIDE SEQUENCE [LARGE SCALE GENOMIC DNA]</scope>
    <source>
        <tissue evidence="1">The whole plant</tissue>
    </source>
</reference>
<dbReference type="AlphaFoldDB" id="A0A2I0WZX1"/>
<accession>A0A2I0WZX1</accession>
<sequence>MIKIGRNRKIYTIVAGRIINKQIPSNNIFQAIQIGVIIPTRNARVQVTNVDKFAIIIAGQIVIGINIFQNTLHRNKYRCWISIVLG</sequence>
<dbReference type="Proteomes" id="UP000233837">
    <property type="component" value="Unassembled WGS sequence"/>
</dbReference>
<proteinExistence type="predicted"/>
<organism evidence="1 2">
    <name type="scientific">Dendrobium catenatum</name>
    <dbReference type="NCBI Taxonomy" id="906689"/>
    <lineage>
        <taxon>Eukaryota</taxon>
        <taxon>Viridiplantae</taxon>
        <taxon>Streptophyta</taxon>
        <taxon>Embryophyta</taxon>
        <taxon>Tracheophyta</taxon>
        <taxon>Spermatophyta</taxon>
        <taxon>Magnoliopsida</taxon>
        <taxon>Liliopsida</taxon>
        <taxon>Asparagales</taxon>
        <taxon>Orchidaceae</taxon>
        <taxon>Epidendroideae</taxon>
        <taxon>Malaxideae</taxon>
        <taxon>Dendrobiinae</taxon>
        <taxon>Dendrobium</taxon>
    </lineage>
</organism>
<dbReference type="EMBL" id="KZ502277">
    <property type="protein sequence ID" value="PKU81187.1"/>
    <property type="molecule type" value="Genomic_DNA"/>
</dbReference>
<name>A0A2I0WZX1_9ASPA</name>